<sequence length="199" mass="21505">MISTTTISRRQALQRSLLLPLVAGVSSAAASAEPAAAGRSATVLVAYFTRTGNTRLIATQIARTLEATLFQIVPAAAYPEDYEAQVAQAEDERQRGYEPPLQATVPDLSSYETVFLGFPIWGMTAPSVIRSFLSQHDLSGKTLVPFITHGGYGLGNSLAVVAEHAPGARPIDGFSKECDQERETLREVTQWLGSVEIRR</sequence>
<gene>
    <name evidence="5" type="ORF">BQ8794_80069</name>
</gene>
<dbReference type="Pfam" id="PF12682">
    <property type="entry name" value="Flavodoxin_4"/>
    <property type="match status" value="1"/>
</dbReference>
<dbReference type="AlphaFoldDB" id="A0A1R3VIR7"/>
<dbReference type="Gene3D" id="3.40.50.360">
    <property type="match status" value="1"/>
</dbReference>
<evidence type="ECO:0000256" key="2">
    <source>
        <dbReference type="ARBA" id="ARBA00022643"/>
    </source>
</evidence>
<reference evidence="6" key="1">
    <citation type="submission" date="2017-01" db="EMBL/GenBank/DDBJ databases">
        <authorList>
            <person name="Brunel B."/>
        </authorList>
    </citation>
    <scope>NUCLEOTIDE SEQUENCE [LARGE SCALE GENOMIC DNA]</scope>
</reference>
<dbReference type="PROSITE" id="PS50902">
    <property type="entry name" value="FLAVODOXIN_LIKE"/>
    <property type="match status" value="1"/>
</dbReference>
<proteinExistence type="predicted"/>
<feature type="signal peptide" evidence="3">
    <location>
        <begin position="1"/>
        <end position="32"/>
    </location>
</feature>
<keyword evidence="1" id="KW-0285">Flavoprotein</keyword>
<evidence type="ECO:0000259" key="4">
    <source>
        <dbReference type="PROSITE" id="PS50902"/>
    </source>
</evidence>
<keyword evidence="2" id="KW-0288">FMN</keyword>
<dbReference type="STRING" id="1631249.BQ8794_80069"/>
<dbReference type="PROSITE" id="PS51318">
    <property type="entry name" value="TAT"/>
    <property type="match status" value="1"/>
</dbReference>
<evidence type="ECO:0000256" key="3">
    <source>
        <dbReference type="SAM" id="SignalP"/>
    </source>
</evidence>
<organism evidence="5 6">
    <name type="scientific">Mesorhizobium prunaredense</name>
    <dbReference type="NCBI Taxonomy" id="1631249"/>
    <lineage>
        <taxon>Bacteria</taxon>
        <taxon>Pseudomonadati</taxon>
        <taxon>Pseudomonadota</taxon>
        <taxon>Alphaproteobacteria</taxon>
        <taxon>Hyphomicrobiales</taxon>
        <taxon>Phyllobacteriaceae</taxon>
        <taxon>Mesorhizobium</taxon>
    </lineage>
</organism>
<dbReference type="PANTHER" id="PTHR39201:SF1">
    <property type="entry name" value="FLAVODOXIN-LIKE DOMAIN-CONTAINING PROTEIN"/>
    <property type="match status" value="1"/>
</dbReference>
<accession>A0A1R3VIR7</accession>
<feature type="domain" description="Flavodoxin-like" evidence="4">
    <location>
        <begin position="43"/>
        <end position="196"/>
    </location>
</feature>
<dbReference type="EMBL" id="FTPD01000078">
    <property type="protein sequence ID" value="SIT59735.1"/>
    <property type="molecule type" value="Genomic_DNA"/>
</dbReference>
<dbReference type="RefSeq" id="WP_077383691.1">
    <property type="nucleotide sequence ID" value="NZ_FTPD01000078.1"/>
</dbReference>
<protein>
    <submittedName>
        <fullName evidence="5">Flavodoxin</fullName>
    </submittedName>
</protein>
<dbReference type="InterPro" id="IPR006311">
    <property type="entry name" value="TAT_signal"/>
</dbReference>
<dbReference type="InterPro" id="IPR008254">
    <property type="entry name" value="Flavodoxin/NO_synth"/>
</dbReference>
<evidence type="ECO:0000313" key="6">
    <source>
        <dbReference type="Proteomes" id="UP000188388"/>
    </source>
</evidence>
<dbReference type="GO" id="GO:0010181">
    <property type="term" value="F:FMN binding"/>
    <property type="evidence" value="ECO:0007669"/>
    <property type="project" value="InterPro"/>
</dbReference>
<keyword evidence="3" id="KW-0732">Signal</keyword>
<dbReference type="Proteomes" id="UP000188388">
    <property type="component" value="Unassembled WGS sequence"/>
</dbReference>
<keyword evidence="6" id="KW-1185">Reference proteome</keyword>
<evidence type="ECO:0000313" key="5">
    <source>
        <dbReference type="EMBL" id="SIT59735.1"/>
    </source>
</evidence>
<evidence type="ECO:0000256" key="1">
    <source>
        <dbReference type="ARBA" id="ARBA00022630"/>
    </source>
</evidence>
<dbReference type="SUPFAM" id="SSF52218">
    <property type="entry name" value="Flavoproteins"/>
    <property type="match status" value="1"/>
</dbReference>
<feature type="chain" id="PRO_5012571285" evidence="3">
    <location>
        <begin position="33"/>
        <end position="199"/>
    </location>
</feature>
<dbReference type="PANTHER" id="PTHR39201">
    <property type="entry name" value="EXPORTED PROTEIN-RELATED"/>
    <property type="match status" value="1"/>
</dbReference>
<dbReference type="InterPro" id="IPR029039">
    <property type="entry name" value="Flavoprotein-like_sf"/>
</dbReference>
<name>A0A1R3VIR7_9HYPH</name>